<evidence type="ECO:0000256" key="4">
    <source>
        <dbReference type="ARBA" id="ARBA00022737"/>
    </source>
</evidence>
<keyword evidence="4" id="KW-0677">Repeat</keyword>
<evidence type="ECO:0000256" key="1">
    <source>
        <dbReference type="ARBA" id="ARBA00022448"/>
    </source>
</evidence>
<accession>C6HVJ1</accession>
<evidence type="ECO:0000256" key="2">
    <source>
        <dbReference type="ARBA" id="ARBA00022485"/>
    </source>
</evidence>
<keyword evidence="2" id="KW-0004">4Fe-4S</keyword>
<dbReference type="GO" id="GO:0046872">
    <property type="term" value="F:metal ion binding"/>
    <property type="evidence" value="ECO:0007669"/>
    <property type="project" value="UniProtKB-KW"/>
</dbReference>
<protein>
    <submittedName>
        <fullName evidence="9">Probable adenylylsulfate reductase, subunit B</fullName>
    </submittedName>
</protein>
<evidence type="ECO:0000256" key="6">
    <source>
        <dbReference type="ARBA" id="ARBA00023004"/>
    </source>
</evidence>
<keyword evidence="10" id="KW-1185">Reference proteome</keyword>
<dbReference type="EMBL" id="GG693863">
    <property type="protein sequence ID" value="EES53409.1"/>
    <property type="molecule type" value="Genomic_DNA"/>
</dbReference>
<keyword evidence="3" id="KW-0479">Metal-binding</keyword>
<sequence length="113" mass="12726">MGIAISETLCHGCKKLPEARCVIACPGNLIRMDEERNLAVMREQADCWDCYACVKMCPVGAVDVVLPYELAGRGARLFPRLRRESIRWTLQVDGKEDQTFELATRVPEELLEG</sequence>
<keyword evidence="6" id="KW-0408">Iron</keyword>
<gene>
    <name evidence="9" type="ORF">UBAL3_79160036</name>
</gene>
<reference evidence="9 10" key="1">
    <citation type="journal article" date="2009" name="Appl. Environ. Microbiol.">
        <title>Community genomic and proteomic analyses of chemoautotrophic iron-oxidizing "Leptospirillum rubarum" (Group II) and "Leptospirillum ferrodiazotrophum" (Group III) bacteria in acid mine drainage biofilms.</title>
        <authorList>
            <person name="Goltsman D.S."/>
            <person name="Denef V.J."/>
            <person name="Singer S.W."/>
            <person name="VerBerkmoes N.C."/>
            <person name="Lefsrud M."/>
            <person name="Mueller R.S."/>
            <person name="Dick G.J."/>
            <person name="Sun C.L."/>
            <person name="Wheeler K.E."/>
            <person name="Zemla A."/>
            <person name="Baker B.J."/>
            <person name="Hauser L."/>
            <person name="Land M."/>
            <person name="Shah M.B."/>
            <person name="Thelen M.P."/>
            <person name="Hettich R.L."/>
            <person name="Banfield J.F."/>
        </authorList>
    </citation>
    <scope>NUCLEOTIDE SEQUENCE [LARGE SCALE GENOMIC DNA]</scope>
</reference>
<dbReference type="GO" id="GO:0051539">
    <property type="term" value="F:4 iron, 4 sulfur cluster binding"/>
    <property type="evidence" value="ECO:0007669"/>
    <property type="project" value="UniProtKB-KW"/>
</dbReference>
<evidence type="ECO:0000256" key="7">
    <source>
        <dbReference type="ARBA" id="ARBA00023014"/>
    </source>
</evidence>
<evidence type="ECO:0000259" key="8">
    <source>
        <dbReference type="PROSITE" id="PS51379"/>
    </source>
</evidence>
<dbReference type="InterPro" id="IPR017896">
    <property type="entry name" value="4Fe4S_Fe-S-bd"/>
</dbReference>
<dbReference type="InterPro" id="IPR017900">
    <property type="entry name" value="4Fe4S_Fe_S_CS"/>
</dbReference>
<organism evidence="9 10">
    <name type="scientific">Leptospirillum ferrodiazotrophum</name>
    <dbReference type="NCBI Taxonomy" id="412449"/>
    <lineage>
        <taxon>Bacteria</taxon>
        <taxon>Pseudomonadati</taxon>
        <taxon>Nitrospirota</taxon>
        <taxon>Nitrospiria</taxon>
        <taxon>Nitrospirales</taxon>
        <taxon>Nitrospiraceae</taxon>
        <taxon>Leptospirillum</taxon>
    </lineage>
</organism>
<dbReference type="Pfam" id="PF12838">
    <property type="entry name" value="Fer4_7"/>
    <property type="match status" value="1"/>
</dbReference>
<name>C6HVJ1_9BACT</name>
<evidence type="ECO:0000313" key="9">
    <source>
        <dbReference type="EMBL" id="EES53409.1"/>
    </source>
</evidence>
<dbReference type="AlphaFoldDB" id="C6HVJ1"/>
<evidence type="ECO:0000313" key="10">
    <source>
        <dbReference type="Proteomes" id="UP000009374"/>
    </source>
</evidence>
<dbReference type="PROSITE" id="PS51379">
    <property type="entry name" value="4FE4S_FER_2"/>
    <property type="match status" value="2"/>
</dbReference>
<dbReference type="InterPro" id="IPR050572">
    <property type="entry name" value="Fe-S_Ferredoxin"/>
</dbReference>
<evidence type="ECO:0000256" key="5">
    <source>
        <dbReference type="ARBA" id="ARBA00022982"/>
    </source>
</evidence>
<feature type="domain" description="4Fe-4S ferredoxin-type" evidence="8">
    <location>
        <begin position="38"/>
        <end position="67"/>
    </location>
</feature>
<keyword evidence="1" id="KW-0813">Transport</keyword>
<feature type="domain" description="4Fe-4S ferredoxin-type" evidence="8">
    <location>
        <begin position="1"/>
        <end position="35"/>
    </location>
</feature>
<dbReference type="Gene3D" id="3.30.70.20">
    <property type="match status" value="1"/>
</dbReference>
<keyword evidence="5" id="KW-0249">Electron transport</keyword>
<evidence type="ECO:0000256" key="3">
    <source>
        <dbReference type="ARBA" id="ARBA00022723"/>
    </source>
</evidence>
<dbReference type="Proteomes" id="UP000009374">
    <property type="component" value="Unassembled WGS sequence"/>
</dbReference>
<dbReference type="PANTHER" id="PTHR43687">
    <property type="entry name" value="ADENYLYLSULFATE REDUCTASE, BETA SUBUNIT"/>
    <property type="match status" value="1"/>
</dbReference>
<keyword evidence="7" id="KW-0411">Iron-sulfur</keyword>
<dbReference type="PROSITE" id="PS00198">
    <property type="entry name" value="4FE4S_FER_1"/>
    <property type="match status" value="1"/>
</dbReference>
<dbReference type="SUPFAM" id="SSF54862">
    <property type="entry name" value="4Fe-4S ferredoxins"/>
    <property type="match status" value="1"/>
</dbReference>
<proteinExistence type="predicted"/>
<dbReference type="PANTHER" id="PTHR43687:SF6">
    <property type="entry name" value="L-ASPARTATE SEMIALDEHYDE SULFURTRANSFERASE IRON-SULFUR SUBUNIT"/>
    <property type="match status" value="1"/>
</dbReference>